<organism evidence="2 3">
    <name type="scientific">Rubripirellula tenax</name>
    <dbReference type="NCBI Taxonomy" id="2528015"/>
    <lineage>
        <taxon>Bacteria</taxon>
        <taxon>Pseudomonadati</taxon>
        <taxon>Planctomycetota</taxon>
        <taxon>Planctomycetia</taxon>
        <taxon>Pirellulales</taxon>
        <taxon>Pirellulaceae</taxon>
        <taxon>Rubripirellula</taxon>
    </lineage>
</organism>
<dbReference type="RefSeq" id="WP_146462301.1">
    <property type="nucleotide sequence ID" value="NZ_SJPW01000010.1"/>
</dbReference>
<comment type="caution">
    <text evidence="2">The sequence shown here is derived from an EMBL/GenBank/DDBJ whole genome shotgun (WGS) entry which is preliminary data.</text>
</comment>
<feature type="domain" description="DUF4365" evidence="1">
    <location>
        <begin position="14"/>
        <end position="149"/>
    </location>
</feature>
<accession>A0A5C6E706</accession>
<dbReference type="OrthoDB" id="231948at2"/>
<reference evidence="2 3" key="1">
    <citation type="submission" date="2019-02" db="EMBL/GenBank/DDBJ databases">
        <title>Deep-cultivation of Planctomycetes and their phenomic and genomic characterization uncovers novel biology.</title>
        <authorList>
            <person name="Wiegand S."/>
            <person name="Jogler M."/>
            <person name="Boedeker C."/>
            <person name="Pinto D."/>
            <person name="Vollmers J."/>
            <person name="Rivas-Marin E."/>
            <person name="Kohn T."/>
            <person name="Peeters S.H."/>
            <person name="Heuer A."/>
            <person name="Rast P."/>
            <person name="Oberbeckmann S."/>
            <person name="Bunk B."/>
            <person name="Jeske O."/>
            <person name="Meyerdierks A."/>
            <person name="Storesund J.E."/>
            <person name="Kallscheuer N."/>
            <person name="Luecker S."/>
            <person name="Lage O.M."/>
            <person name="Pohl T."/>
            <person name="Merkel B.J."/>
            <person name="Hornburger P."/>
            <person name="Mueller R.-W."/>
            <person name="Bruemmer F."/>
            <person name="Labrenz M."/>
            <person name="Spormann A.M."/>
            <person name="Op Den Camp H."/>
            <person name="Overmann J."/>
            <person name="Amann R."/>
            <person name="Jetten M.S.M."/>
            <person name="Mascher T."/>
            <person name="Medema M.H."/>
            <person name="Devos D.P."/>
            <person name="Kaster A.-K."/>
            <person name="Ovreas L."/>
            <person name="Rohde M."/>
            <person name="Galperin M.Y."/>
            <person name="Jogler C."/>
        </authorList>
    </citation>
    <scope>NUCLEOTIDE SEQUENCE [LARGE SCALE GENOMIC DNA]</scope>
    <source>
        <strain evidence="2 3">Poly51</strain>
    </source>
</reference>
<dbReference type="Pfam" id="PF14280">
    <property type="entry name" value="DUF4365"/>
    <property type="match status" value="1"/>
</dbReference>
<dbReference type="InterPro" id="IPR025375">
    <property type="entry name" value="DUF4365"/>
</dbReference>
<protein>
    <recommendedName>
        <fullName evidence="1">DUF4365 domain-containing protein</fullName>
    </recommendedName>
</protein>
<evidence type="ECO:0000259" key="1">
    <source>
        <dbReference type="Pfam" id="PF14280"/>
    </source>
</evidence>
<dbReference type="EMBL" id="SJPW01000010">
    <property type="protein sequence ID" value="TWU44628.1"/>
    <property type="molecule type" value="Genomic_DNA"/>
</dbReference>
<dbReference type="Proteomes" id="UP000318288">
    <property type="component" value="Unassembled WGS sequence"/>
</dbReference>
<gene>
    <name evidence="2" type="ORF">Poly51_58970</name>
</gene>
<dbReference type="AlphaFoldDB" id="A0A5C6E706"/>
<sequence length="271" mass="31108">MNPKRTTQQTRGSIGAAAFDLYVNRELGWIFRPVHQEDDFGIDGYVDIVQDGQVTGKGIAVQIKCGSSYVGKKTPGGIRYDGEIKHLNYYMNLAQPVVLIVLDETGNNGTWAHFELEKTLPTDSEERWWMEIPITNELNASVAQRWTEIAGPVADRMTEFEVEWSRDRFHSTATHLIVALEKESVVACDDESLFLWQSKLLKTRKMMLEKRASIEFWFPGWQNDSRELYEIPEVRSYFAKTLENGFPWIYWLDPSGEFGCTYDGCGRVRSA</sequence>
<name>A0A5C6E706_9BACT</name>
<evidence type="ECO:0000313" key="2">
    <source>
        <dbReference type="EMBL" id="TWU44628.1"/>
    </source>
</evidence>
<proteinExistence type="predicted"/>
<evidence type="ECO:0000313" key="3">
    <source>
        <dbReference type="Proteomes" id="UP000318288"/>
    </source>
</evidence>
<keyword evidence="3" id="KW-1185">Reference proteome</keyword>